<feature type="transmembrane region" description="Helical" evidence="1">
    <location>
        <begin position="42"/>
        <end position="60"/>
    </location>
</feature>
<dbReference type="Pfam" id="PF07331">
    <property type="entry name" value="TctB"/>
    <property type="match status" value="1"/>
</dbReference>
<keyword evidence="1" id="KW-1133">Transmembrane helix</keyword>
<name>A0A3B0SEW8_9ZZZZ</name>
<dbReference type="AlphaFoldDB" id="A0A3B0SEW8"/>
<accession>A0A3B0SEW8</accession>
<sequence>MADKRERRPGELVFISILIGFSLTAAWQAYEISGFSEIAGAGVFPMLATGTMIISALAILRSAFADKRPSTTSATLASRFLSEVTPLQLIVVIAMIIAYVVAMPLIGFVLSSGSFIFAMLIYLWRTGLVLSLIVSTGSLALIYVVFRILFQVVLPQGSLWQ</sequence>
<evidence type="ECO:0000259" key="2">
    <source>
        <dbReference type="Pfam" id="PF07331"/>
    </source>
</evidence>
<proteinExistence type="predicted"/>
<dbReference type="EMBL" id="UOEC01000161">
    <property type="protein sequence ID" value="VAV99278.1"/>
    <property type="molecule type" value="Genomic_DNA"/>
</dbReference>
<keyword evidence="1" id="KW-0472">Membrane</keyword>
<feature type="domain" description="DUF1468" evidence="2">
    <location>
        <begin position="16"/>
        <end position="155"/>
    </location>
</feature>
<gene>
    <name evidence="3" type="ORF">MNBD_ALPHA08-1840</name>
</gene>
<dbReference type="InterPro" id="IPR009936">
    <property type="entry name" value="DUF1468"/>
</dbReference>
<feature type="transmembrane region" description="Helical" evidence="1">
    <location>
        <begin position="128"/>
        <end position="150"/>
    </location>
</feature>
<organism evidence="3">
    <name type="scientific">hydrothermal vent metagenome</name>
    <dbReference type="NCBI Taxonomy" id="652676"/>
    <lineage>
        <taxon>unclassified sequences</taxon>
        <taxon>metagenomes</taxon>
        <taxon>ecological metagenomes</taxon>
    </lineage>
</organism>
<feature type="transmembrane region" description="Helical" evidence="1">
    <location>
        <begin position="12"/>
        <end position="30"/>
    </location>
</feature>
<evidence type="ECO:0000313" key="3">
    <source>
        <dbReference type="EMBL" id="VAV99278.1"/>
    </source>
</evidence>
<evidence type="ECO:0000256" key="1">
    <source>
        <dbReference type="SAM" id="Phobius"/>
    </source>
</evidence>
<protein>
    <recommendedName>
        <fullName evidence="2">DUF1468 domain-containing protein</fullName>
    </recommendedName>
</protein>
<feature type="transmembrane region" description="Helical" evidence="1">
    <location>
        <begin position="89"/>
        <end position="122"/>
    </location>
</feature>
<reference evidence="3" key="1">
    <citation type="submission" date="2018-06" db="EMBL/GenBank/DDBJ databases">
        <authorList>
            <person name="Zhirakovskaya E."/>
        </authorList>
    </citation>
    <scope>NUCLEOTIDE SEQUENCE</scope>
</reference>
<keyword evidence="1" id="KW-0812">Transmembrane</keyword>